<comment type="similarity">
    <text evidence="1 4">Belongs to the SEC5 family.</text>
</comment>
<comment type="subunit">
    <text evidence="4">Component of the exocyst complex.</text>
</comment>
<dbReference type="GO" id="GO:0000145">
    <property type="term" value="C:exocyst"/>
    <property type="evidence" value="ECO:0007669"/>
    <property type="project" value="UniProtKB-UniRule"/>
</dbReference>
<dbReference type="EMBL" id="BKCJ010000378">
    <property type="protein sequence ID" value="GEU32650.1"/>
    <property type="molecule type" value="Genomic_DNA"/>
</dbReference>
<evidence type="ECO:0000256" key="3">
    <source>
        <dbReference type="ARBA" id="ARBA00022483"/>
    </source>
</evidence>
<dbReference type="InterPro" id="IPR029175">
    <property type="entry name" value="EXOC2/Sec5"/>
</dbReference>
<feature type="compositionally biased region" description="Polar residues" evidence="5">
    <location>
        <begin position="15"/>
        <end position="56"/>
    </location>
</feature>
<keyword evidence="3 4" id="KW-0268">Exocytosis</keyword>
<proteinExistence type="inferred from homology"/>
<evidence type="ECO:0000259" key="6">
    <source>
        <dbReference type="Pfam" id="PF15469"/>
    </source>
</evidence>
<dbReference type="AlphaFoldDB" id="A0A6L2J7L4"/>
<gene>
    <name evidence="7" type="ORF">Tci_004628</name>
</gene>
<dbReference type="SUPFAM" id="SSF74788">
    <property type="entry name" value="Cullin repeat-like"/>
    <property type="match status" value="1"/>
</dbReference>
<feature type="compositionally biased region" description="Basic and acidic residues" evidence="5">
    <location>
        <begin position="969"/>
        <end position="979"/>
    </location>
</feature>
<dbReference type="InterPro" id="IPR039481">
    <property type="entry name" value="EXOC2/Sec5_N_dom"/>
</dbReference>
<evidence type="ECO:0000313" key="7">
    <source>
        <dbReference type="EMBL" id="GEU32650.1"/>
    </source>
</evidence>
<keyword evidence="4" id="KW-0653">Protein transport</keyword>
<feature type="region of interest" description="Disordered" evidence="5">
    <location>
        <begin position="1037"/>
        <end position="1063"/>
    </location>
</feature>
<feature type="compositionally biased region" description="Acidic residues" evidence="5">
    <location>
        <begin position="64"/>
        <end position="73"/>
    </location>
</feature>
<feature type="domain" description="Exocyst complex component EXOC2/Sec5 N-terminal" evidence="6">
    <location>
        <begin position="170"/>
        <end position="1014"/>
    </location>
</feature>
<keyword evidence="2 4" id="KW-0813">Transport</keyword>
<dbReference type="InterPro" id="IPR016159">
    <property type="entry name" value="Cullin_repeat-like_dom_sf"/>
</dbReference>
<feature type="region of interest" description="Disordered" evidence="5">
    <location>
        <begin position="15"/>
        <end position="113"/>
    </location>
</feature>
<comment type="caution">
    <text evidence="7">The sequence shown here is derived from an EMBL/GenBank/DDBJ whole genome shotgun (WGS) entry which is preliminary data.</text>
</comment>
<dbReference type="PANTHER" id="PTHR13043:SF1">
    <property type="entry name" value="EXOCYST COMPLEX COMPONENT 2"/>
    <property type="match status" value="1"/>
</dbReference>
<sequence length="1063" mass="119697">MSDSEDDELLQIALQEQSQRNVNYTRPSSKSSKPVINHVQPPSNHRSSTKPVASSKPQHRRNETEDDDEDSEVEMLSISSGDDDHEYEVGERKAKNRGRGVGRMDEENVWSGDEPDAWKRVDEAELGRRVRDMRETRIAPTTQKFEKKPSVAVKGLNSLQSFSRATEFVDPLGLGVIDTRTLRLVNEYTASSPSKSEKIDSDVRDKLMYYSERFDPKLFLSRVHQDTAAADLEAGGLALKTDLKGRTQQRKQLVKENFDCFVSCKTTIDDIESKLRRIEEDPEGCGTSHLYSSIQGVTSVANRAFAPLLERQAQVEKIRSVQGMLQRFRTLFNLPSAIRGNISKGEYDLAVREYRKAKSIVLPSHVGILKRVLEEVEKVMQEFKGMLYRFMEDPQIDLTNLENVVRLLLELEPESDPVRHYLNIQNHRIRGLLEKCTFDHETRIENLQNELHEKAQSDEKWRKIQLDLNESGAVDTSLAFTNDSLHLDSQPRDSGLEELDALRGRYIRRLTAVIIHHIPAFWKVALSVSSGKFAKVGDEKSSSHSLDEVSGMIQNTLSAYESKVHNTFLDLEESNILRPYMSDAITDISKACEAFEAKEAAPFVAVAALRTLQYEITKTYIQRLSSWMRASTEEISKNESWVPVSVLERNKSSYTISHLPLAFRSIMATAMDQIDMMMKSLGVEATKSEDAYILFQETQESVRVSFLNCLLDFAGHLEHIGRELGQNITNKEYSSFQNGYSHDVEENSLDPLPGSFTHPHQQLLMVLSNLGFCKDDLSREMHAKYKHIWMQPRGKDDEDNDVEDLVRSFSGLEEKVLGQYTMAKANNVRTAAVNYLLDAGVQWGGAPAVKGLRDASVGLLHTLVAVHAEVSAGCKPLLDKILRILVEGLIDTLLSLFHEHRDTDIRILDANGFCQLMLEIEFFETILNQYFTLDVSESLKSLQGAILEKATESSSEPSDTPKHRRRATRGSDDLLGDDKHGTISPDELIALAQQCSNELLQSELKRTQINTACFVESLPSDSGPAAVKIAAYTSFRGPMDSPSRSFGGKQGVGSPSFSRPKRR</sequence>
<dbReference type="PANTHER" id="PTHR13043">
    <property type="entry name" value="EXOCYST COMPLEX COMPONENT SEC5"/>
    <property type="match status" value="1"/>
</dbReference>
<evidence type="ECO:0000256" key="1">
    <source>
        <dbReference type="ARBA" id="ARBA00010578"/>
    </source>
</evidence>
<evidence type="ECO:0000256" key="5">
    <source>
        <dbReference type="SAM" id="MobiDB-lite"/>
    </source>
</evidence>
<accession>A0A6L2J7L4</accession>
<reference evidence="7" key="1">
    <citation type="journal article" date="2019" name="Sci. Rep.">
        <title>Draft genome of Tanacetum cinerariifolium, the natural source of mosquito coil.</title>
        <authorList>
            <person name="Yamashiro T."/>
            <person name="Shiraishi A."/>
            <person name="Satake H."/>
            <person name="Nakayama K."/>
        </authorList>
    </citation>
    <scope>NUCLEOTIDE SEQUENCE</scope>
</reference>
<name>A0A6L2J7L4_TANCI</name>
<dbReference type="GO" id="GO:0006893">
    <property type="term" value="P:Golgi to plasma membrane transport"/>
    <property type="evidence" value="ECO:0007669"/>
    <property type="project" value="UniProtKB-UniRule"/>
</dbReference>
<feature type="region of interest" description="Disordered" evidence="5">
    <location>
        <begin position="950"/>
        <end position="979"/>
    </location>
</feature>
<dbReference type="Pfam" id="PF15469">
    <property type="entry name" value="Sec5"/>
    <property type="match status" value="1"/>
</dbReference>
<organism evidence="7">
    <name type="scientific">Tanacetum cinerariifolium</name>
    <name type="common">Dalmatian daisy</name>
    <name type="synonym">Chrysanthemum cinerariifolium</name>
    <dbReference type="NCBI Taxonomy" id="118510"/>
    <lineage>
        <taxon>Eukaryota</taxon>
        <taxon>Viridiplantae</taxon>
        <taxon>Streptophyta</taxon>
        <taxon>Embryophyta</taxon>
        <taxon>Tracheophyta</taxon>
        <taxon>Spermatophyta</taxon>
        <taxon>Magnoliopsida</taxon>
        <taxon>eudicotyledons</taxon>
        <taxon>Gunneridae</taxon>
        <taxon>Pentapetalae</taxon>
        <taxon>asterids</taxon>
        <taxon>campanulids</taxon>
        <taxon>Asterales</taxon>
        <taxon>Asteraceae</taxon>
        <taxon>Asteroideae</taxon>
        <taxon>Anthemideae</taxon>
        <taxon>Anthemidinae</taxon>
        <taxon>Tanacetum</taxon>
    </lineage>
</organism>
<dbReference type="GO" id="GO:0015031">
    <property type="term" value="P:protein transport"/>
    <property type="evidence" value="ECO:0007669"/>
    <property type="project" value="UniProtKB-KW"/>
</dbReference>
<dbReference type="GO" id="GO:0006887">
    <property type="term" value="P:exocytosis"/>
    <property type="evidence" value="ECO:0007669"/>
    <property type="project" value="UniProtKB-KW"/>
</dbReference>
<comment type="function">
    <text evidence="4">Component of the exocyst complex involved in the docking of exocytic vesicles with fusion sites on the plasma membrane.</text>
</comment>
<evidence type="ECO:0000256" key="2">
    <source>
        <dbReference type="ARBA" id="ARBA00022448"/>
    </source>
</evidence>
<protein>
    <recommendedName>
        <fullName evidence="4">Exocyst complex component SEC5</fullName>
    </recommendedName>
</protein>
<evidence type="ECO:0000256" key="4">
    <source>
        <dbReference type="RuleBase" id="RU365069"/>
    </source>
</evidence>